<reference evidence="1 2" key="1">
    <citation type="submission" date="2014-04" db="EMBL/GenBank/DDBJ databases">
        <authorList>
            <consortium name="DOE Joint Genome Institute"/>
            <person name="Kuo A."/>
            <person name="Kohler A."/>
            <person name="Nagy L.G."/>
            <person name="Floudas D."/>
            <person name="Copeland A."/>
            <person name="Barry K.W."/>
            <person name="Cichocki N."/>
            <person name="Veneault-Fourrey C."/>
            <person name="LaButti K."/>
            <person name="Lindquist E.A."/>
            <person name="Lipzen A."/>
            <person name="Lundell T."/>
            <person name="Morin E."/>
            <person name="Murat C."/>
            <person name="Sun H."/>
            <person name="Tunlid A."/>
            <person name="Henrissat B."/>
            <person name="Grigoriev I.V."/>
            <person name="Hibbett D.S."/>
            <person name="Martin F."/>
            <person name="Nordberg H.P."/>
            <person name="Cantor M.N."/>
            <person name="Hua S.X."/>
        </authorList>
    </citation>
    <scope>NUCLEOTIDE SEQUENCE [LARGE SCALE GENOMIC DNA]</scope>
    <source>
        <strain evidence="1 2">Foug A</strain>
    </source>
</reference>
<sequence>MLYPQSPNNPTQTLRVKGRQLSSIFRPLAAVISSSSLFLGLWYISRVSANHDELHYEPPSFPLVYVKVDDGDFREEDAPHNYRCVRNHESLTTIMMAPQSSSWGLNGRLSHQFPQVLPAVVVGFPLVHLGDCVKLPT</sequence>
<dbReference type="InParanoid" id="A0A0C3D653"/>
<keyword evidence="2" id="KW-1185">Reference proteome</keyword>
<accession>A0A0C3D653</accession>
<protein>
    <submittedName>
        <fullName evidence="1">Uncharacterized protein</fullName>
    </submittedName>
</protein>
<reference evidence="2" key="2">
    <citation type="submission" date="2015-01" db="EMBL/GenBank/DDBJ databases">
        <title>Evolutionary Origins and Diversification of the Mycorrhizal Mutualists.</title>
        <authorList>
            <consortium name="DOE Joint Genome Institute"/>
            <consortium name="Mycorrhizal Genomics Consortium"/>
            <person name="Kohler A."/>
            <person name="Kuo A."/>
            <person name="Nagy L.G."/>
            <person name="Floudas D."/>
            <person name="Copeland A."/>
            <person name="Barry K.W."/>
            <person name="Cichocki N."/>
            <person name="Veneault-Fourrey C."/>
            <person name="LaButti K."/>
            <person name="Lindquist E.A."/>
            <person name="Lipzen A."/>
            <person name="Lundell T."/>
            <person name="Morin E."/>
            <person name="Murat C."/>
            <person name="Riley R."/>
            <person name="Ohm R."/>
            <person name="Sun H."/>
            <person name="Tunlid A."/>
            <person name="Henrissat B."/>
            <person name="Grigoriev I.V."/>
            <person name="Hibbett D.S."/>
            <person name="Martin F."/>
        </authorList>
    </citation>
    <scope>NUCLEOTIDE SEQUENCE [LARGE SCALE GENOMIC DNA]</scope>
    <source>
        <strain evidence="2">Foug A</strain>
    </source>
</reference>
<name>A0A0C3D653_9AGAM</name>
<proteinExistence type="predicted"/>
<dbReference type="AlphaFoldDB" id="A0A0C3D653"/>
<evidence type="ECO:0000313" key="2">
    <source>
        <dbReference type="Proteomes" id="UP000053989"/>
    </source>
</evidence>
<dbReference type="Proteomes" id="UP000053989">
    <property type="component" value="Unassembled WGS sequence"/>
</dbReference>
<dbReference type="HOGENOM" id="CLU_1866307_0_0_1"/>
<gene>
    <name evidence="1" type="ORF">SCLCIDRAFT_248886</name>
</gene>
<dbReference type="EMBL" id="KN822120">
    <property type="protein sequence ID" value="KIM56245.1"/>
    <property type="molecule type" value="Genomic_DNA"/>
</dbReference>
<evidence type="ECO:0000313" key="1">
    <source>
        <dbReference type="EMBL" id="KIM56245.1"/>
    </source>
</evidence>
<organism evidence="1 2">
    <name type="scientific">Scleroderma citrinum Foug A</name>
    <dbReference type="NCBI Taxonomy" id="1036808"/>
    <lineage>
        <taxon>Eukaryota</taxon>
        <taxon>Fungi</taxon>
        <taxon>Dikarya</taxon>
        <taxon>Basidiomycota</taxon>
        <taxon>Agaricomycotina</taxon>
        <taxon>Agaricomycetes</taxon>
        <taxon>Agaricomycetidae</taxon>
        <taxon>Boletales</taxon>
        <taxon>Sclerodermatineae</taxon>
        <taxon>Sclerodermataceae</taxon>
        <taxon>Scleroderma</taxon>
    </lineage>
</organism>